<dbReference type="RefSeq" id="WP_137909730.1">
    <property type="nucleotide sequence ID" value="NZ_CADEUY010000002.1"/>
</dbReference>
<gene>
    <name evidence="1" type="ORF">QZM56_03725</name>
</gene>
<protein>
    <submittedName>
        <fullName evidence="1">Uncharacterized protein</fullName>
    </submittedName>
</protein>
<comment type="caution">
    <text evidence="1">The sequence shown here is derived from an EMBL/GenBank/DDBJ whole genome shotgun (WGS) entry which is preliminary data.</text>
</comment>
<organism evidence="1 2">
    <name type="scientific">Burkholderia contaminans</name>
    <dbReference type="NCBI Taxonomy" id="488447"/>
    <lineage>
        <taxon>Bacteria</taxon>
        <taxon>Pseudomonadati</taxon>
        <taxon>Pseudomonadota</taxon>
        <taxon>Betaproteobacteria</taxon>
        <taxon>Burkholderiales</taxon>
        <taxon>Burkholderiaceae</taxon>
        <taxon>Burkholderia</taxon>
        <taxon>Burkholderia cepacia complex</taxon>
    </lineage>
</organism>
<sequence>MSLLQNRELVDALASLPERQLVDVIALALEAREAKVARPEWQSAKLVLAEVHRFHETPAASSPWTLLVLARPQYPGEFVDDGHGPSQEGTCCGLTLISYAKRIVCPVCGGPVSAT</sequence>
<dbReference type="Proteomes" id="UP001172109">
    <property type="component" value="Unassembled WGS sequence"/>
</dbReference>
<name>A0AAP4VEC4_9BURK</name>
<reference evidence="1" key="1">
    <citation type="submission" date="2023-07" db="EMBL/GenBank/DDBJ databases">
        <title>A collection of bacterial strains from the Burkholderia cepacia Research Laboratory and Repository.</title>
        <authorList>
            <person name="Lipuma J."/>
            <person name="Spilker T."/>
            <person name="Caverly L."/>
        </authorList>
    </citation>
    <scope>NUCLEOTIDE SEQUENCE</scope>
    <source>
        <strain evidence="1">AU44979</strain>
    </source>
</reference>
<dbReference type="EMBL" id="JAUJQS010000002">
    <property type="protein sequence ID" value="MDN7563608.1"/>
    <property type="molecule type" value="Genomic_DNA"/>
</dbReference>
<dbReference type="AlphaFoldDB" id="A0AAP4VEC4"/>
<accession>A0AAP4VEC4</accession>
<proteinExistence type="predicted"/>
<evidence type="ECO:0000313" key="2">
    <source>
        <dbReference type="Proteomes" id="UP001172109"/>
    </source>
</evidence>
<evidence type="ECO:0000313" key="1">
    <source>
        <dbReference type="EMBL" id="MDN7563608.1"/>
    </source>
</evidence>